<keyword evidence="2" id="KW-1185">Reference proteome</keyword>
<gene>
    <name evidence="1" type="ORF">O9G_002246</name>
</gene>
<evidence type="ECO:0000313" key="2">
    <source>
        <dbReference type="Proteomes" id="UP000030755"/>
    </source>
</evidence>
<proteinExistence type="predicted"/>
<reference evidence="1 2" key="1">
    <citation type="journal article" date="2013" name="Curr. Biol.">
        <title>Shared signatures of parasitism and phylogenomics unite Cryptomycota and microsporidia.</title>
        <authorList>
            <person name="James T.Y."/>
            <person name="Pelin A."/>
            <person name="Bonen L."/>
            <person name="Ahrendt S."/>
            <person name="Sain D."/>
            <person name="Corradi N."/>
            <person name="Stajich J.E."/>
        </authorList>
    </citation>
    <scope>NUCLEOTIDE SEQUENCE [LARGE SCALE GENOMIC DNA]</scope>
    <source>
        <strain evidence="1 2">CSF55</strain>
    </source>
</reference>
<name>A0A075B4B2_ROZAC</name>
<dbReference type="HOGENOM" id="CLU_1787913_0_0_1"/>
<sequence>MMTGFAPINETGLATGNGDNSLRYFGILSLRNSLNFIFGNPKIIKAKAMPQISFATNYFLIKKSSIFLKDCLNMIHLSNKEQRNEQSKLNPSNEQRGVENLDKHELVAKIALFQLDIRKIYEKACHRIDDISNKFLIGLIQNEII</sequence>
<organism evidence="1 2">
    <name type="scientific">Rozella allomycis (strain CSF55)</name>
    <dbReference type="NCBI Taxonomy" id="988480"/>
    <lineage>
        <taxon>Eukaryota</taxon>
        <taxon>Fungi</taxon>
        <taxon>Fungi incertae sedis</taxon>
        <taxon>Cryptomycota</taxon>
        <taxon>Cryptomycota incertae sedis</taxon>
        <taxon>Rozella</taxon>
    </lineage>
</organism>
<dbReference type="Proteomes" id="UP000030755">
    <property type="component" value="Unassembled WGS sequence"/>
</dbReference>
<accession>A0A075B4B2</accession>
<dbReference type="AlphaFoldDB" id="A0A075B4B2"/>
<protein>
    <submittedName>
        <fullName evidence="1">Uncharacterized protein</fullName>
    </submittedName>
</protein>
<dbReference type="EMBL" id="KE560636">
    <property type="protein sequence ID" value="EPZ36180.1"/>
    <property type="molecule type" value="Genomic_DNA"/>
</dbReference>
<evidence type="ECO:0000313" key="1">
    <source>
        <dbReference type="EMBL" id="EPZ36180.1"/>
    </source>
</evidence>